<dbReference type="OrthoDB" id="287041at2759"/>
<evidence type="ECO:0000313" key="4">
    <source>
        <dbReference type="Proteomes" id="UP000073492"/>
    </source>
</evidence>
<organism evidence="3 4">
    <name type="scientific">Pseudocercospora musae</name>
    <dbReference type="NCBI Taxonomy" id="113226"/>
    <lineage>
        <taxon>Eukaryota</taxon>
        <taxon>Fungi</taxon>
        <taxon>Dikarya</taxon>
        <taxon>Ascomycota</taxon>
        <taxon>Pezizomycotina</taxon>
        <taxon>Dothideomycetes</taxon>
        <taxon>Dothideomycetidae</taxon>
        <taxon>Mycosphaerellales</taxon>
        <taxon>Mycosphaerellaceae</taxon>
        <taxon>Pseudocercospora</taxon>
    </lineage>
</organism>
<dbReference type="Pfam" id="PF22893">
    <property type="entry name" value="ULD_2"/>
    <property type="match status" value="1"/>
</dbReference>
<evidence type="ECO:0000259" key="2">
    <source>
        <dbReference type="Pfam" id="PF22893"/>
    </source>
</evidence>
<feature type="region of interest" description="Disordered" evidence="1">
    <location>
        <begin position="363"/>
        <end position="412"/>
    </location>
</feature>
<comment type="caution">
    <text evidence="3">The sequence shown here is derived from an EMBL/GenBank/DDBJ whole genome shotgun (WGS) entry which is preliminary data.</text>
</comment>
<evidence type="ECO:0000313" key="3">
    <source>
        <dbReference type="EMBL" id="KXT08945.1"/>
    </source>
</evidence>
<sequence length="412" mass="46792">MHEPDEMIPRSMFKENIATGSSRQHNGNHYGDNYFNYQIWSSTAIGMAVPDYTRAQRSRQGVKDAIEKEEACINKLQGSLQKARPDAELVRARTRVQRRALRLLRRYEAWKEEQDRRAPRAVIVKSPNTFKAAPIFFEDLSGAQIPLPYEYFCRWSTLHAHLMCIFESRPGVNFIRRESFMFARLDSRRGELEEFAPSAWEDHVMPGMRVSAMMDFCGSLGATGCSCPCGSLRMEVNEVSEKVSCSDCGRPYDVVPSVPRICRIRTMRRFHPDTTASIVRNELQSCFKGVLINFNPRWPGREKISETIETAAPSICKGTRKRNVYSCVDGQVPPSWSDLCSAHFCRISKDALPRGVSLLVSDQSPKPGGLVTKQSPTHAKEETKKRYRGHVKRPRLQSQGFRIQQPSGRGLG</sequence>
<proteinExistence type="predicted"/>
<gene>
    <name evidence="3" type="ORF">AC579_10307</name>
</gene>
<name>A0A139I2K2_9PEZI</name>
<dbReference type="EMBL" id="LFZO01000388">
    <property type="protein sequence ID" value="KXT08945.1"/>
    <property type="molecule type" value="Genomic_DNA"/>
</dbReference>
<reference evidence="3 4" key="1">
    <citation type="submission" date="2015-07" db="EMBL/GenBank/DDBJ databases">
        <title>Comparative genomics of the Sigatoka disease complex on banana suggests a link between parallel evolutionary changes in Pseudocercospora fijiensis and Pseudocercospora eumusae and increased virulence on the banana host.</title>
        <authorList>
            <person name="Chang T.-C."/>
            <person name="Salvucci A."/>
            <person name="Crous P.W."/>
            <person name="Stergiopoulos I."/>
        </authorList>
    </citation>
    <scope>NUCLEOTIDE SEQUENCE [LARGE SCALE GENOMIC DNA]</scope>
    <source>
        <strain evidence="3 4">CBS 116634</strain>
    </source>
</reference>
<dbReference type="Proteomes" id="UP000073492">
    <property type="component" value="Unassembled WGS sequence"/>
</dbReference>
<dbReference type="InterPro" id="IPR054464">
    <property type="entry name" value="ULD_fung"/>
</dbReference>
<feature type="compositionally biased region" description="Polar residues" evidence="1">
    <location>
        <begin position="396"/>
        <end position="412"/>
    </location>
</feature>
<keyword evidence="4" id="KW-1185">Reference proteome</keyword>
<accession>A0A139I2K2</accession>
<protein>
    <recommendedName>
        <fullName evidence="2">Ubiquitin-like domain-containing protein</fullName>
    </recommendedName>
</protein>
<dbReference type="AlphaFoldDB" id="A0A139I2K2"/>
<feature type="domain" description="Ubiquitin-like" evidence="2">
    <location>
        <begin position="132"/>
        <end position="213"/>
    </location>
</feature>
<evidence type="ECO:0000256" key="1">
    <source>
        <dbReference type="SAM" id="MobiDB-lite"/>
    </source>
</evidence>
<feature type="compositionally biased region" description="Basic residues" evidence="1">
    <location>
        <begin position="385"/>
        <end position="395"/>
    </location>
</feature>